<dbReference type="HOGENOM" id="CLU_3111831_0_0_1"/>
<evidence type="ECO:0000313" key="1">
    <source>
        <dbReference type="EMBL" id="EUN21518.1"/>
    </source>
</evidence>
<proteinExistence type="predicted"/>
<dbReference type="EMBL" id="KI968844">
    <property type="protein sequence ID" value="EUN21518.1"/>
    <property type="molecule type" value="Genomic_DNA"/>
</dbReference>
<organism evidence="1 2">
    <name type="scientific">Bipolaris victoriae (strain FI3)</name>
    <name type="common">Victoria blight of oats agent</name>
    <name type="synonym">Cochliobolus victoriae</name>
    <dbReference type="NCBI Taxonomy" id="930091"/>
    <lineage>
        <taxon>Eukaryota</taxon>
        <taxon>Fungi</taxon>
        <taxon>Dikarya</taxon>
        <taxon>Ascomycota</taxon>
        <taxon>Pezizomycotina</taxon>
        <taxon>Dothideomycetes</taxon>
        <taxon>Pleosporomycetidae</taxon>
        <taxon>Pleosporales</taxon>
        <taxon>Pleosporineae</taxon>
        <taxon>Pleosporaceae</taxon>
        <taxon>Bipolaris</taxon>
    </lineage>
</organism>
<name>W7DTT4_BIPV3</name>
<accession>W7DTT4</accession>
<evidence type="ECO:0000313" key="2">
    <source>
        <dbReference type="Proteomes" id="UP000054337"/>
    </source>
</evidence>
<dbReference type="Proteomes" id="UP000054337">
    <property type="component" value="Unassembled WGS sequence"/>
</dbReference>
<dbReference type="GeneID" id="26250424"/>
<sequence>HSHHSTHHLQPYLHPPSHCALPPPYHPLHTLRQHTLSVPRLPLRLPRQCLV</sequence>
<dbReference type="RefSeq" id="XP_014551093.1">
    <property type="nucleotide sequence ID" value="XM_014695607.1"/>
</dbReference>
<gene>
    <name evidence="1" type="ORF">COCVIDRAFT_113805</name>
</gene>
<feature type="non-terminal residue" evidence="1">
    <location>
        <position position="1"/>
    </location>
</feature>
<keyword evidence="2" id="KW-1185">Reference proteome</keyword>
<dbReference type="AlphaFoldDB" id="W7DTT4"/>
<protein>
    <submittedName>
        <fullName evidence="1">Uncharacterized protein</fullName>
    </submittedName>
</protein>
<reference evidence="1 2" key="1">
    <citation type="journal article" date="2013" name="PLoS Genet.">
        <title>Comparative genome structure, secondary metabolite, and effector coding capacity across Cochliobolus pathogens.</title>
        <authorList>
            <person name="Condon B.J."/>
            <person name="Leng Y."/>
            <person name="Wu D."/>
            <person name="Bushley K.E."/>
            <person name="Ohm R.A."/>
            <person name="Otillar R."/>
            <person name="Martin J."/>
            <person name="Schackwitz W."/>
            <person name="Grimwood J."/>
            <person name="MohdZainudin N."/>
            <person name="Xue C."/>
            <person name="Wang R."/>
            <person name="Manning V.A."/>
            <person name="Dhillon B."/>
            <person name="Tu Z.J."/>
            <person name="Steffenson B.J."/>
            <person name="Salamov A."/>
            <person name="Sun H."/>
            <person name="Lowry S."/>
            <person name="LaButti K."/>
            <person name="Han J."/>
            <person name="Copeland A."/>
            <person name="Lindquist E."/>
            <person name="Barry K."/>
            <person name="Schmutz J."/>
            <person name="Baker S.E."/>
            <person name="Ciuffetti L.M."/>
            <person name="Grigoriev I.V."/>
            <person name="Zhong S."/>
            <person name="Turgeon B.G."/>
        </authorList>
    </citation>
    <scope>NUCLEOTIDE SEQUENCE [LARGE SCALE GENOMIC DNA]</scope>
    <source>
        <strain evidence="1 2">FI3</strain>
    </source>
</reference>